<dbReference type="SUPFAM" id="SSF46785">
    <property type="entry name" value="Winged helix' DNA-binding domain"/>
    <property type="match status" value="1"/>
</dbReference>
<name>A0A7V7VQJ3_9HYPH</name>
<protein>
    <submittedName>
        <fullName evidence="1">MarR family transcriptional regulator</fullName>
    </submittedName>
</protein>
<reference evidence="1 2" key="1">
    <citation type="submission" date="2019-09" db="EMBL/GenBank/DDBJ databases">
        <title>Taxonomic organization of the family Brucellaceae based on a phylogenomic approach.</title>
        <authorList>
            <person name="Leclercq S."/>
            <person name="Cloeckaert A."/>
            <person name="Zygmunt M.S."/>
        </authorList>
    </citation>
    <scope>NUCLEOTIDE SEQUENCE [LARGE SCALE GENOMIC DNA]</scope>
    <source>
        <strain evidence="1 2">TA93</strain>
    </source>
</reference>
<accession>A0A7V7VQJ3</accession>
<dbReference type="InterPro" id="IPR036388">
    <property type="entry name" value="WH-like_DNA-bd_sf"/>
</dbReference>
<dbReference type="InterPro" id="IPR036390">
    <property type="entry name" value="WH_DNA-bd_sf"/>
</dbReference>
<dbReference type="EMBL" id="WBVY01000009">
    <property type="protein sequence ID" value="KAB2654870.1"/>
    <property type="molecule type" value="Genomic_DNA"/>
</dbReference>
<sequence>MPSPLQIRWHSTIFATLITQEIMFKPLADETPSSRLRQLGMMNLLYSLYKAESPLTLTAVTELTGMNRTSAQETIDPLVERGLLVASMGRTSLGRGKAWQYEIAPHIFEKLRDLYGE</sequence>
<proteinExistence type="predicted"/>
<comment type="caution">
    <text evidence="1">The sequence shown here is derived from an EMBL/GenBank/DDBJ whole genome shotgun (WGS) entry which is preliminary data.</text>
</comment>
<dbReference type="Proteomes" id="UP000460650">
    <property type="component" value="Unassembled WGS sequence"/>
</dbReference>
<dbReference type="AlphaFoldDB" id="A0A7V7VQJ3"/>
<dbReference type="Gene3D" id="1.10.10.10">
    <property type="entry name" value="Winged helix-like DNA-binding domain superfamily/Winged helix DNA-binding domain"/>
    <property type="match status" value="1"/>
</dbReference>
<evidence type="ECO:0000313" key="1">
    <source>
        <dbReference type="EMBL" id="KAB2654870.1"/>
    </source>
</evidence>
<evidence type="ECO:0000313" key="2">
    <source>
        <dbReference type="Proteomes" id="UP000460650"/>
    </source>
</evidence>
<organism evidence="1 2">
    <name type="scientific">Brucella tritici</name>
    <dbReference type="NCBI Taxonomy" id="94626"/>
    <lineage>
        <taxon>Bacteria</taxon>
        <taxon>Pseudomonadati</taxon>
        <taxon>Pseudomonadota</taxon>
        <taxon>Alphaproteobacteria</taxon>
        <taxon>Hyphomicrobiales</taxon>
        <taxon>Brucellaceae</taxon>
        <taxon>Brucella/Ochrobactrum group</taxon>
        <taxon>Brucella</taxon>
    </lineage>
</organism>
<gene>
    <name evidence="1" type="ORF">F9K94_22660</name>
</gene>